<gene>
    <name evidence="3" type="primary">cheY_6</name>
    <name evidence="3" type="ORF">MAQ5080_01894</name>
</gene>
<dbReference type="InterPro" id="IPR011990">
    <property type="entry name" value="TPR-like_helical_dom_sf"/>
</dbReference>
<dbReference type="Gene3D" id="3.40.50.2300">
    <property type="match status" value="1"/>
</dbReference>
<keyword evidence="1" id="KW-0597">Phosphoprotein</keyword>
<dbReference type="Pfam" id="PF00072">
    <property type="entry name" value="Response_reg"/>
    <property type="match status" value="1"/>
</dbReference>
<keyword evidence="4" id="KW-1185">Reference proteome</keyword>
<dbReference type="InterPro" id="IPR011006">
    <property type="entry name" value="CheY-like_superfamily"/>
</dbReference>
<evidence type="ECO:0000313" key="4">
    <source>
        <dbReference type="Proteomes" id="UP000092627"/>
    </source>
</evidence>
<proteinExistence type="predicted"/>
<organism evidence="3 4">
    <name type="scientific">Marinomonas aquimarina</name>
    <dbReference type="NCBI Taxonomy" id="295068"/>
    <lineage>
        <taxon>Bacteria</taxon>
        <taxon>Pseudomonadati</taxon>
        <taxon>Pseudomonadota</taxon>
        <taxon>Gammaproteobacteria</taxon>
        <taxon>Oceanospirillales</taxon>
        <taxon>Oceanospirillaceae</taxon>
        <taxon>Marinomonas</taxon>
    </lineage>
</organism>
<dbReference type="STRING" id="295068.MAQ5080_01894"/>
<sequence>MNKPNFSDKKALLIEDMAEARIMQKKMLNDFGFKSIEIAMKAESAIELLRTHTYDVILSDYNLGNGKDGQQLLEEVRHSHLIPNTSTYLMVTAETSTEMVMGAIEYAPDGYITKPFSQAMLERRLLKLMENKELLLKVNKALDSGDYTTAITEAKAVSNKHPALQSRCQRIIGDALISLERYDDALSIFSDSRKDSKMPWAVFGEAKCHYYLNKIDKAEAKFRQLTLDNKFFVSAYDWLAKTLVKKGELDTAQAVLVDAVGRSPKNLLRQIELGKLSMEVHDNLMAEMSFRRAVFLAKHSCFNEAEVYLQHMASIVALAREGDIPSRQVDNFQTTLSKVHQNFFNSPEVRSEAYLLEMELYSALGDKKTMNQIEEVMNHDIESGQAAALSATSQRRIDSIKSLK</sequence>
<dbReference type="EMBL" id="FLOC01000010">
    <property type="protein sequence ID" value="SBS31230.1"/>
    <property type="molecule type" value="Genomic_DNA"/>
</dbReference>
<dbReference type="SUPFAM" id="SSF48452">
    <property type="entry name" value="TPR-like"/>
    <property type="match status" value="1"/>
</dbReference>
<name>A0A1A8TGS9_9GAMM</name>
<reference evidence="3 4" key="1">
    <citation type="submission" date="2016-06" db="EMBL/GenBank/DDBJ databases">
        <authorList>
            <person name="Kjaerup R.B."/>
            <person name="Dalgaard T.S."/>
            <person name="Juul-Madsen H.R."/>
        </authorList>
    </citation>
    <scope>NUCLEOTIDE SEQUENCE [LARGE SCALE GENOMIC DNA]</scope>
    <source>
        <strain evidence="3 4">CECT 5080</strain>
    </source>
</reference>
<dbReference type="SMART" id="SM00448">
    <property type="entry name" value="REC"/>
    <property type="match status" value="1"/>
</dbReference>
<dbReference type="OrthoDB" id="7298659at2"/>
<dbReference type="PANTHER" id="PTHR43228">
    <property type="entry name" value="TWO-COMPONENT RESPONSE REGULATOR"/>
    <property type="match status" value="1"/>
</dbReference>
<evidence type="ECO:0000313" key="3">
    <source>
        <dbReference type="EMBL" id="SBS31230.1"/>
    </source>
</evidence>
<dbReference type="Gene3D" id="1.25.40.10">
    <property type="entry name" value="Tetratricopeptide repeat domain"/>
    <property type="match status" value="1"/>
</dbReference>
<accession>A0A1A8TGS9</accession>
<evidence type="ECO:0000256" key="1">
    <source>
        <dbReference type="PROSITE-ProRule" id="PRU00169"/>
    </source>
</evidence>
<dbReference type="InterPro" id="IPR052048">
    <property type="entry name" value="ST_Response_Regulator"/>
</dbReference>
<protein>
    <submittedName>
        <fullName evidence="3">Chemotaxis protein CheY</fullName>
    </submittedName>
</protein>
<evidence type="ECO:0000259" key="2">
    <source>
        <dbReference type="PROSITE" id="PS50110"/>
    </source>
</evidence>
<dbReference type="SUPFAM" id="SSF52172">
    <property type="entry name" value="CheY-like"/>
    <property type="match status" value="1"/>
</dbReference>
<dbReference type="Proteomes" id="UP000092627">
    <property type="component" value="Unassembled WGS sequence"/>
</dbReference>
<dbReference type="RefSeq" id="WP_067209060.1">
    <property type="nucleotide sequence ID" value="NZ_FLOC01000010.1"/>
</dbReference>
<dbReference type="PROSITE" id="PS50110">
    <property type="entry name" value="RESPONSE_REGULATORY"/>
    <property type="match status" value="1"/>
</dbReference>
<dbReference type="AlphaFoldDB" id="A0A1A8TGS9"/>
<dbReference type="InterPro" id="IPR001789">
    <property type="entry name" value="Sig_transdc_resp-reg_receiver"/>
</dbReference>
<feature type="modified residue" description="4-aspartylphosphate" evidence="1">
    <location>
        <position position="60"/>
    </location>
</feature>
<dbReference type="PANTHER" id="PTHR43228:SF1">
    <property type="entry name" value="TWO-COMPONENT RESPONSE REGULATOR ARR22"/>
    <property type="match status" value="1"/>
</dbReference>
<feature type="domain" description="Response regulatory" evidence="2">
    <location>
        <begin position="10"/>
        <end position="129"/>
    </location>
</feature>
<dbReference type="GO" id="GO:0000160">
    <property type="term" value="P:phosphorelay signal transduction system"/>
    <property type="evidence" value="ECO:0007669"/>
    <property type="project" value="InterPro"/>
</dbReference>
<dbReference type="CDD" id="cd17589">
    <property type="entry name" value="REC_TPR"/>
    <property type="match status" value="1"/>
</dbReference>